<dbReference type="Proteomes" id="UP001642484">
    <property type="component" value="Unassembled WGS sequence"/>
</dbReference>
<dbReference type="EMBL" id="CAXAMN010004991">
    <property type="protein sequence ID" value="CAK9011812.1"/>
    <property type="molecule type" value="Genomic_DNA"/>
</dbReference>
<sequence length="105" mass="11716">MCNSLPDCQGFDFVYRDLSQNCDCVMRMGRAFDEADGLMSRVREALYPSLMSTNVVVVVVVGQTLVPDGDCTGNAGICLWPVDLCNLLLHRRCTDRFWTCTRTGV</sequence>
<name>A0ABP0JC60_9DINO</name>
<gene>
    <name evidence="1" type="ORF">CCMP2556_LOCUS10607</name>
</gene>
<organism evidence="1 2">
    <name type="scientific">Durusdinium trenchii</name>
    <dbReference type="NCBI Taxonomy" id="1381693"/>
    <lineage>
        <taxon>Eukaryota</taxon>
        <taxon>Sar</taxon>
        <taxon>Alveolata</taxon>
        <taxon>Dinophyceae</taxon>
        <taxon>Suessiales</taxon>
        <taxon>Symbiodiniaceae</taxon>
        <taxon>Durusdinium</taxon>
    </lineage>
</organism>
<reference evidence="1 2" key="1">
    <citation type="submission" date="2024-02" db="EMBL/GenBank/DDBJ databases">
        <authorList>
            <person name="Chen Y."/>
            <person name="Shah S."/>
            <person name="Dougan E. K."/>
            <person name="Thang M."/>
            <person name="Chan C."/>
        </authorList>
    </citation>
    <scope>NUCLEOTIDE SEQUENCE [LARGE SCALE GENOMIC DNA]</scope>
</reference>
<proteinExistence type="predicted"/>
<evidence type="ECO:0000313" key="1">
    <source>
        <dbReference type="EMBL" id="CAK9011812.1"/>
    </source>
</evidence>
<evidence type="ECO:0000313" key="2">
    <source>
        <dbReference type="Proteomes" id="UP001642484"/>
    </source>
</evidence>
<protein>
    <submittedName>
        <fullName evidence="1">Uncharacterized protein</fullName>
    </submittedName>
</protein>
<keyword evidence="2" id="KW-1185">Reference proteome</keyword>
<comment type="caution">
    <text evidence="1">The sequence shown here is derived from an EMBL/GenBank/DDBJ whole genome shotgun (WGS) entry which is preliminary data.</text>
</comment>
<accession>A0ABP0JC60</accession>